<dbReference type="Gene3D" id="3.40.50.300">
    <property type="entry name" value="P-loop containing nucleotide triphosphate hydrolases"/>
    <property type="match status" value="1"/>
</dbReference>
<reference evidence="9 10" key="1">
    <citation type="journal article" date="2023" name="Sci. Data">
        <title>Genome assembly of the Korean intertidal mud-creeper Batillaria attramentaria.</title>
        <authorList>
            <person name="Patra A.K."/>
            <person name="Ho P.T."/>
            <person name="Jun S."/>
            <person name="Lee S.J."/>
            <person name="Kim Y."/>
            <person name="Won Y.J."/>
        </authorList>
    </citation>
    <scope>NUCLEOTIDE SEQUENCE [LARGE SCALE GENOMIC DNA]</scope>
    <source>
        <strain evidence="9">Wonlab-2016</strain>
    </source>
</reference>
<evidence type="ECO:0000256" key="7">
    <source>
        <dbReference type="SAM" id="MobiDB-lite"/>
    </source>
</evidence>
<feature type="region of interest" description="Disordered" evidence="7">
    <location>
        <begin position="1"/>
        <end position="36"/>
    </location>
</feature>
<keyword evidence="6" id="KW-0472">Membrane</keyword>
<dbReference type="PANTHER" id="PTHR48041">
    <property type="entry name" value="ABC TRANSPORTER G FAMILY MEMBER 28"/>
    <property type="match status" value="1"/>
</dbReference>
<dbReference type="InterPro" id="IPR027417">
    <property type="entry name" value="P-loop_NTPase"/>
</dbReference>
<sequence>PQGNPPSHSTSERRTNEEIVRKASTPVDRKPTMLPVPAPKKFSRYESSVTELNADRPPGYTQVLFGVNGMARPGHVLAVMGTSGSGKTTLLNVLADSQLKGTIVRGSVRVNGITLGSHIRDLSAYVKQHYMFDGTLSVKETLMFRAQDGASLPLKPNGLSIACEMLTNPAPCLLILACLNTTVVCAVHQPSSYVFALFDQILLLAEGRVVFMGTPQDCTNFF</sequence>
<comment type="caution">
    <text evidence="9">The sequence shown here is derived from an EMBL/GenBank/DDBJ whole genome shotgun (WGS) entry which is preliminary data.</text>
</comment>
<feature type="non-terminal residue" evidence="9">
    <location>
        <position position="1"/>
    </location>
</feature>
<accession>A0ABD0KVI1</accession>
<evidence type="ECO:0000256" key="1">
    <source>
        <dbReference type="ARBA" id="ARBA00004141"/>
    </source>
</evidence>
<keyword evidence="5" id="KW-1133">Transmembrane helix</keyword>
<gene>
    <name evidence="9" type="ORF">BaRGS_00017810</name>
</gene>
<dbReference type="SUPFAM" id="SSF52540">
    <property type="entry name" value="P-loop containing nucleoside triphosphate hydrolases"/>
    <property type="match status" value="1"/>
</dbReference>
<evidence type="ECO:0000259" key="8">
    <source>
        <dbReference type="Pfam" id="PF00005"/>
    </source>
</evidence>
<dbReference type="AlphaFoldDB" id="A0ABD0KVI1"/>
<dbReference type="PANTHER" id="PTHR48041:SF139">
    <property type="entry name" value="PROTEIN SCARLET"/>
    <property type="match status" value="1"/>
</dbReference>
<name>A0ABD0KVI1_9CAEN</name>
<protein>
    <recommendedName>
        <fullName evidence="8">ABC transporter domain-containing protein</fullName>
    </recommendedName>
</protein>
<evidence type="ECO:0000256" key="3">
    <source>
        <dbReference type="ARBA" id="ARBA00022448"/>
    </source>
</evidence>
<evidence type="ECO:0000256" key="2">
    <source>
        <dbReference type="ARBA" id="ARBA00005814"/>
    </source>
</evidence>
<feature type="compositionally biased region" description="Basic and acidic residues" evidence="7">
    <location>
        <begin position="10"/>
        <end position="31"/>
    </location>
</feature>
<dbReference type="Proteomes" id="UP001519460">
    <property type="component" value="Unassembled WGS sequence"/>
</dbReference>
<comment type="similarity">
    <text evidence="2">Belongs to the ABC transporter superfamily. ABCG family. Eye pigment precursor importer (TC 3.A.1.204) subfamily.</text>
</comment>
<dbReference type="InterPro" id="IPR003439">
    <property type="entry name" value="ABC_transporter-like_ATP-bd"/>
</dbReference>
<dbReference type="Pfam" id="PF00005">
    <property type="entry name" value="ABC_tran"/>
    <property type="match status" value="1"/>
</dbReference>
<evidence type="ECO:0000256" key="6">
    <source>
        <dbReference type="ARBA" id="ARBA00023136"/>
    </source>
</evidence>
<keyword evidence="3" id="KW-0813">Transport</keyword>
<evidence type="ECO:0000313" key="9">
    <source>
        <dbReference type="EMBL" id="KAK7490938.1"/>
    </source>
</evidence>
<proteinExistence type="inferred from homology"/>
<organism evidence="9 10">
    <name type="scientific">Batillaria attramentaria</name>
    <dbReference type="NCBI Taxonomy" id="370345"/>
    <lineage>
        <taxon>Eukaryota</taxon>
        <taxon>Metazoa</taxon>
        <taxon>Spiralia</taxon>
        <taxon>Lophotrochozoa</taxon>
        <taxon>Mollusca</taxon>
        <taxon>Gastropoda</taxon>
        <taxon>Caenogastropoda</taxon>
        <taxon>Sorbeoconcha</taxon>
        <taxon>Cerithioidea</taxon>
        <taxon>Batillariidae</taxon>
        <taxon>Batillaria</taxon>
    </lineage>
</organism>
<feature type="non-terminal residue" evidence="9">
    <location>
        <position position="222"/>
    </location>
</feature>
<keyword evidence="10" id="KW-1185">Reference proteome</keyword>
<comment type="subcellular location">
    <subcellularLocation>
        <location evidence="1">Membrane</location>
        <topology evidence="1">Multi-pass membrane protein</topology>
    </subcellularLocation>
</comment>
<evidence type="ECO:0000256" key="4">
    <source>
        <dbReference type="ARBA" id="ARBA00022692"/>
    </source>
</evidence>
<keyword evidence="4" id="KW-0812">Transmembrane</keyword>
<dbReference type="GO" id="GO:0016020">
    <property type="term" value="C:membrane"/>
    <property type="evidence" value="ECO:0007669"/>
    <property type="project" value="UniProtKB-SubCell"/>
</dbReference>
<dbReference type="EMBL" id="JACVVK020000121">
    <property type="protein sequence ID" value="KAK7490938.1"/>
    <property type="molecule type" value="Genomic_DNA"/>
</dbReference>
<evidence type="ECO:0000256" key="5">
    <source>
        <dbReference type="ARBA" id="ARBA00022989"/>
    </source>
</evidence>
<evidence type="ECO:0000313" key="10">
    <source>
        <dbReference type="Proteomes" id="UP001519460"/>
    </source>
</evidence>
<dbReference type="InterPro" id="IPR050352">
    <property type="entry name" value="ABCG_transporters"/>
</dbReference>
<feature type="domain" description="ABC transporter" evidence="8">
    <location>
        <begin position="66"/>
        <end position="145"/>
    </location>
</feature>